<evidence type="ECO:0000313" key="2">
    <source>
        <dbReference type="EMBL" id="EGG42451.1"/>
    </source>
</evidence>
<dbReference type="InterPro" id="IPR002831">
    <property type="entry name" value="Tscrpt_reg_TrmB_N"/>
</dbReference>
<dbReference type="InterPro" id="IPR036388">
    <property type="entry name" value="WH-like_DNA-bd_sf"/>
</dbReference>
<dbReference type="Pfam" id="PF01978">
    <property type="entry name" value="TrmB"/>
    <property type="match status" value="1"/>
</dbReference>
<feature type="domain" description="Transcription regulator TrmB N-terminal" evidence="1">
    <location>
        <begin position="32"/>
        <end position="97"/>
    </location>
</feature>
<sequence>MTTASVEHFREDLDVTPSIEYINEVGHEFTSALGMNDVEGKAYMALLRTGPITASSLAKDLNIDRAKAYRMVEKLSADGFISMSFSSPKKCIPIDPENAYAACLERKEKELKNFREMGKKIIPRVKGVVCARFGSNTPSFRILHGTDKIYSAIENLLEDDSKIVYMVTTSDDVAKMYHSAIPEKITKLEERGGKVRLIIDIEDRKMIPFLKRLNATDVRLGALPSNGRMIISENSLVMSNINKINEDPSKDYALSTNASEMINSIFSLCSLLWKNSKDVDV</sequence>
<evidence type="ECO:0000259" key="1">
    <source>
        <dbReference type="Pfam" id="PF01978"/>
    </source>
</evidence>
<dbReference type="InterPro" id="IPR051797">
    <property type="entry name" value="TrmB-like"/>
</dbReference>
<dbReference type="AlphaFoldDB" id="F3KJH4"/>
<dbReference type="SUPFAM" id="SSF46785">
    <property type="entry name" value="Winged helix' DNA-binding domain"/>
    <property type="match status" value="1"/>
</dbReference>
<dbReference type="Gene3D" id="1.10.10.10">
    <property type="entry name" value="Winged helix-like DNA-binding domain superfamily/Winged helix DNA-binding domain"/>
    <property type="match status" value="1"/>
</dbReference>
<dbReference type="PANTHER" id="PTHR34293:SF1">
    <property type="entry name" value="HTH-TYPE TRANSCRIPTIONAL REGULATOR TRMBL2"/>
    <property type="match status" value="1"/>
</dbReference>
<dbReference type="HOGENOM" id="CLU_1040591_0_0_2"/>
<dbReference type="Proteomes" id="UP000004348">
    <property type="component" value="Chromosome"/>
</dbReference>
<dbReference type="PANTHER" id="PTHR34293">
    <property type="entry name" value="HTH-TYPE TRANSCRIPTIONAL REGULATOR TRMBL2"/>
    <property type="match status" value="1"/>
</dbReference>
<dbReference type="InterPro" id="IPR036390">
    <property type="entry name" value="WH_DNA-bd_sf"/>
</dbReference>
<organism evidence="2">
    <name type="scientific">Candidatus Nitrosarchaeum limnium SFB1</name>
    <dbReference type="NCBI Taxonomy" id="886738"/>
    <lineage>
        <taxon>Archaea</taxon>
        <taxon>Nitrososphaerota</taxon>
        <taxon>Nitrososphaeria</taxon>
        <taxon>Nitrosopumilales</taxon>
        <taxon>Nitrosopumilaceae</taxon>
        <taxon>Nitrosarchaeum</taxon>
    </lineage>
</organism>
<proteinExistence type="predicted"/>
<comment type="caution">
    <text evidence="2">The sequence shown here is derived from an EMBL/GenBank/DDBJ whole genome shotgun (WGS) entry which is preliminary data.</text>
</comment>
<reference evidence="2" key="1">
    <citation type="journal article" date="2011" name="PLoS ONE">
        <title>Genome of a low-salinity ammonia-oxidizing archaeon determined by single-cell and metagenomic analysis.</title>
        <authorList>
            <person name="Blainey P.C."/>
            <person name="Mosier A.C."/>
            <person name="Potanina A."/>
            <person name="Francis C.A."/>
            <person name="Quake S.R."/>
        </authorList>
    </citation>
    <scope>NUCLEOTIDE SEQUENCE [LARGE SCALE GENOMIC DNA]</scope>
    <source>
        <strain evidence="2">SFB1</strain>
    </source>
</reference>
<dbReference type="STRING" id="886738.Nlim_0632"/>
<accession>F3KJH4</accession>
<gene>
    <name evidence="2" type="ORF">Nlim_0632</name>
</gene>
<dbReference type="EMBL" id="AEGP01000029">
    <property type="protein sequence ID" value="EGG42451.1"/>
    <property type="molecule type" value="Genomic_DNA"/>
</dbReference>
<name>F3KJH4_9ARCH</name>
<protein>
    <submittedName>
        <fullName evidence="2">Putative transcription regulator</fullName>
    </submittedName>
</protein>